<proteinExistence type="predicted"/>
<name>A0A8S3F1J5_9BILA</name>
<reference evidence="1" key="1">
    <citation type="submission" date="2021-02" db="EMBL/GenBank/DDBJ databases">
        <authorList>
            <person name="Nowell W R."/>
        </authorList>
    </citation>
    <scope>NUCLEOTIDE SEQUENCE</scope>
</reference>
<comment type="caution">
    <text evidence="1">The sequence shown here is derived from an EMBL/GenBank/DDBJ whole genome shotgun (WGS) entry which is preliminary data.</text>
</comment>
<gene>
    <name evidence="1" type="ORF">SMN809_LOCUS61541</name>
</gene>
<dbReference type="InterPro" id="IPR011993">
    <property type="entry name" value="PH-like_dom_sf"/>
</dbReference>
<organism evidence="1 2">
    <name type="scientific">Rotaria magnacalcarata</name>
    <dbReference type="NCBI Taxonomy" id="392030"/>
    <lineage>
        <taxon>Eukaryota</taxon>
        <taxon>Metazoa</taxon>
        <taxon>Spiralia</taxon>
        <taxon>Gnathifera</taxon>
        <taxon>Rotifera</taxon>
        <taxon>Eurotatoria</taxon>
        <taxon>Bdelloidea</taxon>
        <taxon>Philodinida</taxon>
        <taxon>Philodinidae</taxon>
        <taxon>Rotaria</taxon>
    </lineage>
</organism>
<dbReference type="EMBL" id="CAJOBI010247600">
    <property type="protein sequence ID" value="CAF5098183.1"/>
    <property type="molecule type" value="Genomic_DNA"/>
</dbReference>
<accession>A0A8S3F1J5</accession>
<sequence>MSYFGNPSVLHDGLPANTSMRHYHLSQSYNDRANASFGLNNLMHDAYSPRSNTTALNPDLSRAHRFDAYLLAIIRIEDKRNAFYSADVVSKLRQKEQTRSFINKSCSLFVTDRSLVIFDRVSQVVAETIPLENVDPTCVHADVPDTLNDIFMYRLLDRQLATTTSHASSTNNSDSSSVIVFKCSNNEAKMLVDSIRTATGKPLKNLK</sequence>
<dbReference type="Proteomes" id="UP000676336">
    <property type="component" value="Unassembled WGS sequence"/>
</dbReference>
<evidence type="ECO:0000313" key="2">
    <source>
        <dbReference type="Proteomes" id="UP000676336"/>
    </source>
</evidence>
<protein>
    <submittedName>
        <fullName evidence="1">Uncharacterized protein</fullName>
    </submittedName>
</protein>
<dbReference type="AlphaFoldDB" id="A0A8S3F1J5"/>
<feature type="non-terminal residue" evidence="1">
    <location>
        <position position="207"/>
    </location>
</feature>
<evidence type="ECO:0000313" key="1">
    <source>
        <dbReference type="EMBL" id="CAF5098183.1"/>
    </source>
</evidence>
<dbReference type="Gene3D" id="2.30.29.30">
    <property type="entry name" value="Pleckstrin-homology domain (PH domain)/Phosphotyrosine-binding domain (PTB)"/>
    <property type="match status" value="1"/>
</dbReference>
<dbReference type="SUPFAM" id="SSF50729">
    <property type="entry name" value="PH domain-like"/>
    <property type="match status" value="1"/>
</dbReference>